<dbReference type="EMBL" id="LK932505">
    <property type="protein sequence ID" value="CDS85679.1"/>
    <property type="molecule type" value="Genomic_DNA"/>
</dbReference>
<dbReference type="EMBL" id="LK932402">
    <property type="protein sequence ID" value="CDS87712.1"/>
    <property type="molecule type" value="Genomic_DNA"/>
</dbReference>
<accession>A0A069AHQ3</accession>
<protein>
    <submittedName>
        <fullName evidence="2">Uncharacterized protein</fullName>
    </submittedName>
</protein>
<organism evidence="2">
    <name type="scientific">Clostridioides difficile</name>
    <name type="common">Peptoclostridium difficile</name>
    <dbReference type="NCBI Taxonomy" id="1496"/>
    <lineage>
        <taxon>Bacteria</taxon>
        <taxon>Bacillati</taxon>
        <taxon>Bacillota</taxon>
        <taxon>Clostridia</taxon>
        <taxon>Peptostreptococcales</taxon>
        <taxon>Peptostreptococcaceae</taxon>
        <taxon>Clostridioides</taxon>
    </lineage>
</organism>
<evidence type="ECO:0000313" key="2">
    <source>
        <dbReference type="EMBL" id="CDS87712.1"/>
    </source>
</evidence>
<reference evidence="2" key="1">
    <citation type="submission" date="2014-07" db="EMBL/GenBank/DDBJ databases">
        <authorList>
            <person name="Monot Marc"/>
        </authorList>
    </citation>
    <scope>NUCLEOTIDE SEQUENCE</scope>
    <source>
        <strain evidence="3">7032989</strain>
        <strain evidence="2">7032994</strain>
    </source>
</reference>
<evidence type="ECO:0000313" key="1">
    <source>
        <dbReference type="EMBL" id="CDS85679.1"/>
    </source>
</evidence>
<dbReference type="AlphaFoldDB" id="A0A069AHQ3"/>
<dbReference type="Pfam" id="PF19524">
    <property type="entry name" value="DUF6054"/>
    <property type="match status" value="1"/>
</dbReference>
<gene>
    <name evidence="3" type="ORF">BN1095_330076</name>
    <name evidence="1" type="ORF">BN1096_520416</name>
    <name evidence="2" type="ORF">BN1097_630200</name>
</gene>
<sequence>MNDMARDVFSVKMTPLEAQKMVEKNLEADLISVDIYNLENNKSIIVTIFEKYYARSNSDAGLVVICENTTGKTLVKITSTGSAIGLFQIDWGTGNNLIKRVKKILIDYII</sequence>
<dbReference type="InterPro" id="IPR046117">
    <property type="entry name" value="DUF6054"/>
</dbReference>
<proteinExistence type="predicted"/>
<name>A0A069AHQ3_CLODI</name>
<dbReference type="EMBL" id="LK932994">
    <property type="protein sequence ID" value="CDT13593.1"/>
    <property type="molecule type" value="Genomic_DNA"/>
</dbReference>
<evidence type="ECO:0000313" key="3">
    <source>
        <dbReference type="EMBL" id="CDT13593.1"/>
    </source>
</evidence>